<dbReference type="KEGG" id="cpi:Cpin_3868"/>
<evidence type="ECO:0000313" key="1">
    <source>
        <dbReference type="EMBL" id="ACU61330.1"/>
    </source>
</evidence>
<sequence length="112" mass="12656">MANSFAVSAEKNGKLVTKYPTYFRYFENHFIGILDPERAISVSISYDGTSSWLSYVPSDLALGSYSTLTEVEESDFINGYRRAKAIQAEQEKSYCILEHSQDNHSQTRTLVA</sequence>
<accession>A0A979G5Y1</accession>
<gene>
    <name evidence="1" type="ordered locus">Cpin_3868</name>
</gene>
<dbReference type="AlphaFoldDB" id="A0A979G5Y1"/>
<name>A0A979G5Y1_CHIPD</name>
<evidence type="ECO:0000313" key="2">
    <source>
        <dbReference type="Proteomes" id="UP000002215"/>
    </source>
</evidence>
<dbReference type="Proteomes" id="UP000002215">
    <property type="component" value="Chromosome"/>
</dbReference>
<dbReference type="EMBL" id="CP001699">
    <property type="protein sequence ID" value="ACU61330.1"/>
    <property type="molecule type" value="Genomic_DNA"/>
</dbReference>
<reference evidence="1 2" key="2">
    <citation type="journal article" date="2010" name="Stand. Genomic Sci.">
        <title>Complete genome sequence of Chitinophaga pinensis type strain (UQM 2034).</title>
        <authorList>
            <person name="Glavina Del Rio T."/>
            <person name="Abt B."/>
            <person name="Spring S."/>
            <person name="Lapidus A."/>
            <person name="Nolan M."/>
            <person name="Tice H."/>
            <person name="Copeland A."/>
            <person name="Cheng J.F."/>
            <person name="Chen F."/>
            <person name="Bruce D."/>
            <person name="Goodwin L."/>
            <person name="Pitluck S."/>
            <person name="Ivanova N."/>
            <person name="Mavromatis K."/>
            <person name="Mikhailova N."/>
            <person name="Pati A."/>
            <person name="Chen A."/>
            <person name="Palaniappan K."/>
            <person name="Land M."/>
            <person name="Hauser L."/>
            <person name="Chang Y.J."/>
            <person name="Jeffries C.D."/>
            <person name="Chain P."/>
            <person name="Saunders E."/>
            <person name="Detter J.C."/>
            <person name="Brettin T."/>
            <person name="Rohde M."/>
            <person name="Goker M."/>
            <person name="Bristow J."/>
            <person name="Eisen J.A."/>
            <person name="Markowitz V."/>
            <person name="Hugenholtz P."/>
            <person name="Kyrpides N.C."/>
            <person name="Klenk H.P."/>
            <person name="Lucas S."/>
        </authorList>
    </citation>
    <scope>NUCLEOTIDE SEQUENCE [LARGE SCALE GENOMIC DNA]</scope>
    <source>
        <strain evidence="2">ATCC 43595 / DSM 2588 / LMG 13176 / NBRC 15968 / NCIMB 11800 / UQM 2034</strain>
    </source>
</reference>
<dbReference type="RefSeq" id="WP_012791503.1">
    <property type="nucleotide sequence ID" value="NC_013132.1"/>
</dbReference>
<reference evidence="2" key="1">
    <citation type="submission" date="2009-08" db="EMBL/GenBank/DDBJ databases">
        <title>The complete genome of Chitinophaga pinensis DSM 2588.</title>
        <authorList>
            <consortium name="US DOE Joint Genome Institute (JGI-PGF)"/>
            <person name="Lucas S."/>
            <person name="Copeland A."/>
            <person name="Lapidus A."/>
            <person name="Glavina del Rio T."/>
            <person name="Dalin E."/>
            <person name="Tice H."/>
            <person name="Bruce D."/>
            <person name="Goodwin L."/>
            <person name="Pitluck S."/>
            <person name="Kyrpides N."/>
            <person name="Mavromatis K."/>
            <person name="Ivanova N."/>
            <person name="Mikhailova N."/>
            <person name="Sims D."/>
            <person name="Meinche L."/>
            <person name="Brettin T."/>
            <person name="Detter J.C."/>
            <person name="Han C."/>
            <person name="Larimer F."/>
            <person name="Land M."/>
            <person name="Hauser L."/>
            <person name="Markowitz V."/>
            <person name="Cheng J.-F."/>
            <person name="Hugenholtz P."/>
            <person name="Woyke T."/>
            <person name="Wu D."/>
            <person name="Spring S."/>
            <person name="Klenk H.-P."/>
            <person name="Eisen J.A."/>
        </authorList>
    </citation>
    <scope>NUCLEOTIDE SEQUENCE [LARGE SCALE GENOMIC DNA]</scope>
    <source>
        <strain evidence="2">ATCC 43595 / DSM 2588 / LMG 13176 / NBRC 15968 / NCIMB 11800 / UQM 2034</strain>
    </source>
</reference>
<organism evidence="1 2">
    <name type="scientific">Chitinophaga pinensis (strain ATCC 43595 / DSM 2588 / LMG 13176 / NBRC 15968 / NCIMB 11800 / UQM 2034)</name>
    <dbReference type="NCBI Taxonomy" id="485918"/>
    <lineage>
        <taxon>Bacteria</taxon>
        <taxon>Pseudomonadati</taxon>
        <taxon>Bacteroidota</taxon>
        <taxon>Chitinophagia</taxon>
        <taxon>Chitinophagales</taxon>
        <taxon>Chitinophagaceae</taxon>
        <taxon>Chitinophaga</taxon>
    </lineage>
</organism>
<protein>
    <submittedName>
        <fullName evidence="1">Uncharacterized protein</fullName>
    </submittedName>
</protein>
<proteinExistence type="predicted"/>